<gene>
    <name evidence="3" type="ORF">LMJ30_11455</name>
</gene>
<evidence type="ECO:0000256" key="2">
    <source>
        <dbReference type="SAM" id="SignalP"/>
    </source>
</evidence>
<keyword evidence="1" id="KW-0802">TPR repeat</keyword>
<dbReference type="Pfam" id="PF14559">
    <property type="entry name" value="TPR_19"/>
    <property type="match status" value="1"/>
</dbReference>
<name>A0ABS8IWF5_9BURK</name>
<proteinExistence type="predicted"/>
<keyword evidence="4" id="KW-1185">Reference proteome</keyword>
<dbReference type="Proteomes" id="UP001198701">
    <property type="component" value="Unassembled WGS sequence"/>
</dbReference>
<accession>A0ABS8IWF5</accession>
<sequence length="216" mass="23883">MKKYFRYALALLAAALIPLGAAFASVPDEVARLQQNWEQVRYKAPKEAQEQQFERLLADAERTAAQYPRSADVLIWYAIIESTYAGSKGGLGALANVKNAKKTLEQAIAINPEALSGSAYTSLGSLYYQVPGWPIGFGDDKKALELLKKGLAINPDGIDPNYFYGDYLFRKGEYDEATRVLNKALQAPPRPSRKLADEGRRGEIAQLLDKIAAKRK</sequence>
<feature type="chain" id="PRO_5045876740" description="Tetratricopeptide repeat protein" evidence="2">
    <location>
        <begin position="25"/>
        <end position="216"/>
    </location>
</feature>
<evidence type="ECO:0000256" key="1">
    <source>
        <dbReference type="PROSITE-ProRule" id="PRU00339"/>
    </source>
</evidence>
<dbReference type="EMBL" id="JAJHPV010000013">
    <property type="protein sequence ID" value="MCC6071575.1"/>
    <property type="molecule type" value="Genomic_DNA"/>
</dbReference>
<protein>
    <recommendedName>
        <fullName evidence="5">Tetratricopeptide repeat protein</fullName>
    </recommendedName>
</protein>
<feature type="signal peptide" evidence="2">
    <location>
        <begin position="1"/>
        <end position="24"/>
    </location>
</feature>
<comment type="caution">
    <text evidence="3">The sequence shown here is derived from an EMBL/GenBank/DDBJ whole genome shotgun (WGS) entry which is preliminary data.</text>
</comment>
<dbReference type="Gene3D" id="1.25.40.10">
    <property type="entry name" value="Tetratricopeptide repeat domain"/>
    <property type="match status" value="1"/>
</dbReference>
<evidence type="ECO:0000313" key="4">
    <source>
        <dbReference type="Proteomes" id="UP001198701"/>
    </source>
</evidence>
<dbReference type="RefSeq" id="WP_229432476.1">
    <property type="nucleotide sequence ID" value="NZ_JAJHPV010000013.1"/>
</dbReference>
<dbReference type="SUPFAM" id="SSF48452">
    <property type="entry name" value="TPR-like"/>
    <property type="match status" value="1"/>
</dbReference>
<dbReference type="InterPro" id="IPR011990">
    <property type="entry name" value="TPR-like_helical_dom_sf"/>
</dbReference>
<evidence type="ECO:0008006" key="5">
    <source>
        <dbReference type="Google" id="ProtNLM"/>
    </source>
</evidence>
<evidence type="ECO:0000313" key="3">
    <source>
        <dbReference type="EMBL" id="MCC6071575.1"/>
    </source>
</evidence>
<organism evidence="3 4">
    <name type="scientific">Massilia agrisoli</name>
    <dbReference type="NCBI Taxonomy" id="2892444"/>
    <lineage>
        <taxon>Bacteria</taxon>
        <taxon>Pseudomonadati</taxon>
        <taxon>Pseudomonadota</taxon>
        <taxon>Betaproteobacteria</taxon>
        <taxon>Burkholderiales</taxon>
        <taxon>Oxalobacteraceae</taxon>
        <taxon>Telluria group</taxon>
        <taxon>Massilia</taxon>
    </lineage>
</organism>
<reference evidence="3 4" key="1">
    <citation type="submission" date="2021-11" db="EMBL/GenBank/DDBJ databases">
        <authorList>
            <person name="Huq M.A."/>
        </authorList>
    </citation>
    <scope>NUCLEOTIDE SEQUENCE [LARGE SCALE GENOMIC DNA]</scope>
    <source>
        <strain evidence="3 4">MAHUQ-52</strain>
    </source>
</reference>
<keyword evidence="2" id="KW-0732">Signal</keyword>
<dbReference type="PROSITE" id="PS50005">
    <property type="entry name" value="TPR"/>
    <property type="match status" value="1"/>
</dbReference>
<feature type="repeat" description="TPR" evidence="1">
    <location>
        <begin position="158"/>
        <end position="191"/>
    </location>
</feature>
<dbReference type="InterPro" id="IPR019734">
    <property type="entry name" value="TPR_rpt"/>
</dbReference>